<dbReference type="PANTHER" id="PTHR24373:SF275">
    <property type="entry name" value="TIR DOMAIN-CONTAINING PROTEIN"/>
    <property type="match status" value="1"/>
</dbReference>
<protein>
    <submittedName>
        <fullName evidence="5">CLUMA_CG008755, isoform A</fullName>
    </submittedName>
</protein>
<dbReference type="AlphaFoldDB" id="A0A1J1I721"/>
<dbReference type="Gene3D" id="3.80.10.10">
    <property type="entry name" value="Ribonuclease Inhibitor"/>
    <property type="match status" value="1"/>
</dbReference>
<dbReference type="OrthoDB" id="676979at2759"/>
<evidence type="ECO:0000313" key="6">
    <source>
        <dbReference type="Proteomes" id="UP000183832"/>
    </source>
</evidence>
<evidence type="ECO:0000256" key="3">
    <source>
        <dbReference type="ARBA" id="ARBA00022737"/>
    </source>
</evidence>
<evidence type="ECO:0000256" key="4">
    <source>
        <dbReference type="SAM" id="SignalP"/>
    </source>
</evidence>
<dbReference type="EMBL" id="CVRI01000041">
    <property type="protein sequence ID" value="CRK95380.1"/>
    <property type="molecule type" value="Genomic_DNA"/>
</dbReference>
<name>A0A1J1I721_9DIPT</name>
<dbReference type="SMART" id="SM00369">
    <property type="entry name" value="LRR_TYP"/>
    <property type="match status" value="2"/>
</dbReference>
<dbReference type="PROSITE" id="PS51450">
    <property type="entry name" value="LRR"/>
    <property type="match status" value="1"/>
</dbReference>
<keyword evidence="3" id="KW-0677">Repeat</keyword>
<gene>
    <name evidence="5" type="ORF">CLUMA_CG008755</name>
</gene>
<evidence type="ECO:0000256" key="1">
    <source>
        <dbReference type="ARBA" id="ARBA00022614"/>
    </source>
</evidence>
<dbReference type="InterPro" id="IPR050328">
    <property type="entry name" value="Dev_Immune_Receptor"/>
</dbReference>
<proteinExistence type="predicted"/>
<keyword evidence="1" id="KW-0433">Leucine-rich repeat</keyword>
<keyword evidence="6" id="KW-1185">Reference proteome</keyword>
<feature type="chain" id="PRO_5012972642" evidence="4">
    <location>
        <begin position="18"/>
        <end position="310"/>
    </location>
</feature>
<sequence length="310" mass="35789">MILLLFIWANLFQSSKSAEITCDFQIFGHFMGDSIGWKYFYIFNGSLPRDEDIANITGINGEHLGSRNNADVEAIRLTDDWLTEIPSCFDHFFPNIHFFFMRDNPLKAVNSNQLQQFPNLEYLWLHQNQIETIEVNAFTYTPALRAIRLSGNKFKTIPYNAFQPLYLKVLRMSRNICINDAAETPEDVNKLIAKIYILCSPLGDTIQTSKHINDEIMPKQNDLVKAITDLQVETKIMNDEVLEMEGDVTDLLLKDPNLVENLENFKIEMDKEHENVNKRINSMEEIVNKIAIPLNKGSITRDYCSRRSEG</sequence>
<feature type="signal peptide" evidence="4">
    <location>
        <begin position="1"/>
        <end position="17"/>
    </location>
</feature>
<evidence type="ECO:0000313" key="5">
    <source>
        <dbReference type="EMBL" id="CRK95380.1"/>
    </source>
</evidence>
<keyword evidence="2 4" id="KW-0732">Signal</keyword>
<dbReference type="PANTHER" id="PTHR24373">
    <property type="entry name" value="SLIT RELATED LEUCINE-RICH REPEAT NEURONAL PROTEIN"/>
    <property type="match status" value="1"/>
</dbReference>
<dbReference type="SUPFAM" id="SSF52058">
    <property type="entry name" value="L domain-like"/>
    <property type="match status" value="1"/>
</dbReference>
<dbReference type="STRING" id="568069.A0A1J1I721"/>
<evidence type="ECO:0000256" key="2">
    <source>
        <dbReference type="ARBA" id="ARBA00022729"/>
    </source>
</evidence>
<reference evidence="5 6" key="1">
    <citation type="submission" date="2015-04" db="EMBL/GenBank/DDBJ databases">
        <authorList>
            <person name="Syromyatnikov M.Y."/>
            <person name="Popov V.N."/>
        </authorList>
    </citation>
    <scope>NUCLEOTIDE SEQUENCE [LARGE SCALE GENOMIC DNA]</scope>
</reference>
<accession>A0A1J1I721</accession>
<dbReference type="InterPro" id="IPR003591">
    <property type="entry name" value="Leu-rich_rpt_typical-subtyp"/>
</dbReference>
<dbReference type="InterPro" id="IPR032675">
    <property type="entry name" value="LRR_dom_sf"/>
</dbReference>
<dbReference type="Proteomes" id="UP000183832">
    <property type="component" value="Unassembled WGS sequence"/>
</dbReference>
<organism evidence="5 6">
    <name type="scientific">Clunio marinus</name>
    <dbReference type="NCBI Taxonomy" id="568069"/>
    <lineage>
        <taxon>Eukaryota</taxon>
        <taxon>Metazoa</taxon>
        <taxon>Ecdysozoa</taxon>
        <taxon>Arthropoda</taxon>
        <taxon>Hexapoda</taxon>
        <taxon>Insecta</taxon>
        <taxon>Pterygota</taxon>
        <taxon>Neoptera</taxon>
        <taxon>Endopterygota</taxon>
        <taxon>Diptera</taxon>
        <taxon>Nematocera</taxon>
        <taxon>Chironomoidea</taxon>
        <taxon>Chironomidae</taxon>
        <taxon>Clunio</taxon>
    </lineage>
</organism>
<dbReference type="InterPro" id="IPR001611">
    <property type="entry name" value="Leu-rich_rpt"/>
</dbReference>
<dbReference type="Pfam" id="PF13855">
    <property type="entry name" value="LRR_8"/>
    <property type="match status" value="1"/>
</dbReference>